<dbReference type="InterPro" id="IPR008136">
    <property type="entry name" value="CinA_C"/>
</dbReference>
<accession>A0A542Z7V6</accession>
<proteinExistence type="predicted"/>
<name>A0A542Z7V6_9ACTN</name>
<dbReference type="Gene3D" id="3.90.950.20">
    <property type="entry name" value="CinA-like"/>
    <property type="match status" value="1"/>
</dbReference>
<protein>
    <submittedName>
        <fullName evidence="2">Nicotinamide-nucleotide amidase</fullName>
    </submittedName>
</protein>
<dbReference type="NCBIfam" id="TIGR00199">
    <property type="entry name" value="PncC_domain"/>
    <property type="match status" value="1"/>
</dbReference>
<evidence type="ECO:0000259" key="1">
    <source>
        <dbReference type="Pfam" id="PF02464"/>
    </source>
</evidence>
<comment type="caution">
    <text evidence="2">The sequence shown here is derived from an EMBL/GenBank/DDBJ whole genome shotgun (WGS) entry which is preliminary data.</text>
</comment>
<dbReference type="OrthoDB" id="1253990at2"/>
<reference evidence="2 3" key="1">
    <citation type="submission" date="2019-06" db="EMBL/GenBank/DDBJ databases">
        <title>Sequencing the genomes of 1000 actinobacteria strains.</title>
        <authorList>
            <person name="Klenk H.-P."/>
        </authorList>
    </citation>
    <scope>NUCLEOTIDE SEQUENCE [LARGE SCALE GENOMIC DNA]</scope>
    <source>
        <strain evidence="2 3">DSM 8251</strain>
    </source>
</reference>
<dbReference type="Pfam" id="PF02464">
    <property type="entry name" value="CinA"/>
    <property type="match status" value="1"/>
</dbReference>
<organism evidence="2 3">
    <name type="scientific">Propioniferax innocua</name>
    <dbReference type="NCBI Taxonomy" id="1753"/>
    <lineage>
        <taxon>Bacteria</taxon>
        <taxon>Bacillati</taxon>
        <taxon>Actinomycetota</taxon>
        <taxon>Actinomycetes</taxon>
        <taxon>Propionibacteriales</taxon>
        <taxon>Propionibacteriaceae</taxon>
        <taxon>Propioniferax</taxon>
    </lineage>
</organism>
<sequence>MPETLARRVVTGFTKSGVTLATAESLTGGLLGATITSVSGASAMYRGGLITYATELKQTLGGVTEEALRDHGAVSEATVRALASTAAMTCDADIGVALSGVAGPDEQEGHPVGTVWLGWALRDRRAEAGLDTGARLLHLDSEGGREAVREAAVEAALEQMVDLLGVRC</sequence>
<gene>
    <name evidence="2" type="ORF">FB460_2595</name>
</gene>
<dbReference type="RefSeq" id="WP_142094596.1">
    <property type="nucleotide sequence ID" value="NZ_BAAAMD010000003.1"/>
</dbReference>
<dbReference type="AlphaFoldDB" id="A0A542Z7V6"/>
<dbReference type="SUPFAM" id="SSF142433">
    <property type="entry name" value="CinA-like"/>
    <property type="match status" value="1"/>
</dbReference>
<feature type="domain" description="CinA C-terminal" evidence="1">
    <location>
        <begin position="3"/>
        <end position="162"/>
    </location>
</feature>
<keyword evidence="3" id="KW-1185">Reference proteome</keyword>
<dbReference type="EMBL" id="VFOR01000005">
    <property type="protein sequence ID" value="TQL56290.1"/>
    <property type="molecule type" value="Genomic_DNA"/>
</dbReference>
<dbReference type="Proteomes" id="UP000316196">
    <property type="component" value="Unassembled WGS sequence"/>
</dbReference>
<evidence type="ECO:0000313" key="2">
    <source>
        <dbReference type="EMBL" id="TQL56290.1"/>
    </source>
</evidence>
<dbReference type="InterPro" id="IPR036653">
    <property type="entry name" value="CinA-like_C"/>
</dbReference>
<evidence type="ECO:0000313" key="3">
    <source>
        <dbReference type="Proteomes" id="UP000316196"/>
    </source>
</evidence>